<feature type="repeat" description="Solcar" evidence="6">
    <location>
        <begin position="117"/>
        <end position="200"/>
    </location>
</feature>
<dbReference type="PANTHER" id="PTHR24089">
    <property type="entry name" value="SOLUTE CARRIER FAMILY 25"/>
    <property type="match status" value="1"/>
</dbReference>
<dbReference type="EMBL" id="KZ155826">
    <property type="protein sequence ID" value="OUS44117.1"/>
    <property type="molecule type" value="Genomic_DNA"/>
</dbReference>
<feature type="repeat" description="Solcar" evidence="6">
    <location>
        <begin position="330"/>
        <end position="422"/>
    </location>
</feature>
<keyword evidence="4" id="KW-0677">Repeat</keyword>
<keyword evidence="5 6" id="KW-0472">Membrane</keyword>
<gene>
    <name evidence="9" type="ORF">BE221DRAFT_194289</name>
</gene>
<feature type="region of interest" description="Disordered" evidence="8">
    <location>
        <begin position="1"/>
        <end position="45"/>
    </location>
</feature>
<dbReference type="SUPFAM" id="SSF103506">
    <property type="entry name" value="Mitochondrial carrier"/>
    <property type="match status" value="1"/>
</dbReference>
<evidence type="ECO:0000256" key="8">
    <source>
        <dbReference type="SAM" id="MobiDB-lite"/>
    </source>
</evidence>
<reference evidence="9" key="1">
    <citation type="submission" date="2017-04" db="EMBL/GenBank/DDBJ databases">
        <title>Population genomics of picophytoplankton unveils novel chromosome hypervariability.</title>
        <authorList>
            <consortium name="DOE Joint Genome Institute"/>
            <person name="Blanc-Mathieu R."/>
            <person name="Krasovec M."/>
            <person name="Hebrard M."/>
            <person name="Yau S."/>
            <person name="Desgranges E."/>
            <person name="Martin J."/>
            <person name="Schackwitz W."/>
            <person name="Kuo A."/>
            <person name="Salin G."/>
            <person name="Donnadieu C."/>
            <person name="Desdevises Y."/>
            <person name="Sanchez-Ferandin S."/>
            <person name="Moreau H."/>
            <person name="Rivals E."/>
            <person name="Grigoriev I.V."/>
            <person name="Grimsley N."/>
            <person name="Eyre-Walker A."/>
            <person name="Piganeau G."/>
        </authorList>
    </citation>
    <scope>NUCLEOTIDE SEQUENCE [LARGE SCALE GENOMIC DNA]</scope>
    <source>
        <strain evidence="9">RCC 1115</strain>
    </source>
</reference>
<evidence type="ECO:0000256" key="2">
    <source>
        <dbReference type="ARBA" id="ARBA00022448"/>
    </source>
</evidence>
<dbReference type="InterPro" id="IPR002067">
    <property type="entry name" value="MCP"/>
</dbReference>
<dbReference type="Gene3D" id="1.50.40.10">
    <property type="entry name" value="Mitochondrial carrier domain"/>
    <property type="match status" value="1"/>
</dbReference>
<feature type="compositionally biased region" description="Basic and acidic residues" evidence="8">
    <location>
        <begin position="1"/>
        <end position="14"/>
    </location>
</feature>
<dbReference type="Proteomes" id="UP000195557">
    <property type="component" value="Unassembled WGS sequence"/>
</dbReference>
<evidence type="ECO:0000256" key="6">
    <source>
        <dbReference type="PROSITE-ProRule" id="PRU00282"/>
    </source>
</evidence>
<dbReference type="PRINTS" id="PR00926">
    <property type="entry name" value="MITOCARRIER"/>
</dbReference>
<name>A0A1Y5I5Y4_OSTTA</name>
<dbReference type="PROSITE" id="PS50920">
    <property type="entry name" value="SOLCAR"/>
    <property type="match status" value="3"/>
</dbReference>
<dbReference type="InterPro" id="IPR023395">
    <property type="entry name" value="MCP_dom_sf"/>
</dbReference>
<evidence type="ECO:0000256" key="3">
    <source>
        <dbReference type="ARBA" id="ARBA00022692"/>
    </source>
</evidence>
<evidence type="ECO:0000256" key="1">
    <source>
        <dbReference type="ARBA" id="ARBA00004141"/>
    </source>
</evidence>
<keyword evidence="2 7" id="KW-0813">Transport</keyword>
<evidence type="ECO:0000256" key="5">
    <source>
        <dbReference type="ARBA" id="ARBA00023136"/>
    </source>
</evidence>
<dbReference type="Pfam" id="PF00153">
    <property type="entry name" value="Mito_carr"/>
    <property type="match status" value="3"/>
</dbReference>
<evidence type="ECO:0000256" key="7">
    <source>
        <dbReference type="RuleBase" id="RU000488"/>
    </source>
</evidence>
<dbReference type="AlphaFoldDB" id="A0A1Y5I5Y4"/>
<evidence type="ECO:0000313" key="9">
    <source>
        <dbReference type="EMBL" id="OUS44117.1"/>
    </source>
</evidence>
<sequence>MGPREGVDRARDRGTVWASRQRSRAVRGRTGVGSGRGADAAAADDRGAGAVETVRGNVHGGVGGAGTRRRWRKGFLARAGAGRDATREATTRAPSERVVAAKLIARRGERKTNTRQEEAVKRLASGTCATVVVRTILAPLERVKIEYLLNGSKLKPEELVRAIMRKEGALGLWKGNVLNIARTAPFKAINFCAFDTYREFVIRSFPPGSDGRRIGLLCAGAGAGMTAVVTCFPMDVIRTRLLTTGGKEKYGSFLACVRTMYRQEGTSTFYRGITPALVSMVPNAAVYYSIYDGLKNRRLAQLNAELAEQKKRQKGGKRDDDTEVRTIEQKNMMLYGAIAGIASEATTYPFEVVRRRMQMQSGRSTTDLVIGRKALMSVVTSFRTVASATGWKSLYAGLGPSCIQVLPSAALGYYTYEMFKLLFDVD</sequence>
<comment type="similarity">
    <text evidence="7">Belongs to the mitochondrial carrier (TC 2.A.29) family.</text>
</comment>
<keyword evidence="3 6" id="KW-0812">Transmembrane</keyword>
<organism evidence="9">
    <name type="scientific">Ostreococcus tauri</name>
    <name type="common">Marine green alga</name>
    <dbReference type="NCBI Taxonomy" id="70448"/>
    <lineage>
        <taxon>Eukaryota</taxon>
        <taxon>Viridiplantae</taxon>
        <taxon>Chlorophyta</taxon>
        <taxon>Mamiellophyceae</taxon>
        <taxon>Mamiellales</taxon>
        <taxon>Bathycoccaceae</taxon>
        <taxon>Ostreococcus</taxon>
    </lineage>
</organism>
<protein>
    <submittedName>
        <fullName evidence="9">Mitochondrial solute carrier protein</fullName>
    </submittedName>
</protein>
<comment type="subcellular location">
    <subcellularLocation>
        <location evidence="1">Membrane</location>
        <topology evidence="1">Multi-pass membrane protein</topology>
    </subcellularLocation>
</comment>
<feature type="repeat" description="Solcar" evidence="6">
    <location>
        <begin position="211"/>
        <end position="297"/>
    </location>
</feature>
<dbReference type="GO" id="GO:0055085">
    <property type="term" value="P:transmembrane transport"/>
    <property type="evidence" value="ECO:0007669"/>
    <property type="project" value="InterPro"/>
</dbReference>
<dbReference type="eggNOG" id="KOG0752">
    <property type="taxonomic scope" value="Eukaryota"/>
</dbReference>
<evidence type="ECO:0000256" key="4">
    <source>
        <dbReference type="ARBA" id="ARBA00022737"/>
    </source>
</evidence>
<dbReference type="GO" id="GO:0016020">
    <property type="term" value="C:membrane"/>
    <property type="evidence" value="ECO:0007669"/>
    <property type="project" value="UniProtKB-SubCell"/>
</dbReference>
<dbReference type="InterPro" id="IPR018108">
    <property type="entry name" value="MCP_transmembrane"/>
</dbReference>
<accession>A0A1Y5I5Y4</accession>
<proteinExistence type="inferred from homology"/>